<keyword evidence="2" id="KW-0813">Transport</keyword>
<sequence length="125" mass="14372">MNIKFIDTKLSHLAIDLVGENREEEFDFSFSPAFSEASKNEFLIVFNIKLSTLEFNLDIEYLARFETDEEIDDSFKDSNFVNINAPAIAYPFLRAFISNITVNAGFKPVILPTLNFTKFQKNQSE</sequence>
<comment type="similarity">
    <text evidence="1">Belongs to the SecB family.</text>
</comment>
<dbReference type="SUPFAM" id="SSF54611">
    <property type="entry name" value="SecB-like"/>
    <property type="match status" value="1"/>
</dbReference>
<dbReference type="Proteomes" id="UP001524569">
    <property type="component" value="Unassembled WGS sequence"/>
</dbReference>
<dbReference type="EMBL" id="JANIBM010000040">
    <property type="protein sequence ID" value="MCQ8183208.1"/>
    <property type="molecule type" value="Genomic_DNA"/>
</dbReference>
<evidence type="ECO:0000256" key="3">
    <source>
        <dbReference type="ARBA" id="ARBA00022927"/>
    </source>
</evidence>
<gene>
    <name evidence="5" type="ORF">NP603_18990</name>
</gene>
<evidence type="ECO:0000313" key="5">
    <source>
        <dbReference type="EMBL" id="MCQ8183208.1"/>
    </source>
</evidence>
<protein>
    <submittedName>
        <fullName evidence="5">Protein-export chaperone SecB</fullName>
    </submittedName>
</protein>
<evidence type="ECO:0000313" key="6">
    <source>
        <dbReference type="Proteomes" id="UP001524569"/>
    </source>
</evidence>
<comment type="caution">
    <text evidence="5">The sequence shown here is derived from an EMBL/GenBank/DDBJ whole genome shotgun (WGS) entry which is preliminary data.</text>
</comment>
<evidence type="ECO:0000256" key="4">
    <source>
        <dbReference type="ARBA" id="ARBA00023010"/>
    </source>
</evidence>
<dbReference type="RefSeq" id="WP_256612432.1">
    <property type="nucleotide sequence ID" value="NZ_JANIBM010000040.1"/>
</dbReference>
<keyword evidence="3" id="KW-0653">Protein transport</keyword>
<accession>A0ABT1ULX5</accession>
<organism evidence="5 6">
    <name type="scientific">Methylomonas aurea</name>
    <dbReference type="NCBI Taxonomy" id="2952224"/>
    <lineage>
        <taxon>Bacteria</taxon>
        <taxon>Pseudomonadati</taxon>
        <taxon>Pseudomonadota</taxon>
        <taxon>Gammaproteobacteria</taxon>
        <taxon>Methylococcales</taxon>
        <taxon>Methylococcaceae</taxon>
        <taxon>Methylomonas</taxon>
    </lineage>
</organism>
<dbReference type="Gene3D" id="3.10.420.10">
    <property type="entry name" value="SecB-like"/>
    <property type="match status" value="1"/>
</dbReference>
<reference evidence="5 6" key="1">
    <citation type="submission" date="2022-07" db="EMBL/GenBank/DDBJ databases">
        <title>Methylomonas rivi sp. nov., Methylomonas rosea sp. nov., Methylomonas aureus sp. nov. and Methylomonas subterranea sp. nov., four novel methanotrophs isolated from a freshwater creek and the deep terrestrial subsurface.</title>
        <authorList>
            <person name="Abin C."/>
            <person name="Sankaranarayanan K."/>
            <person name="Garner C."/>
            <person name="Sindelar R."/>
            <person name="Kotary K."/>
            <person name="Garner R."/>
            <person name="Barclay S."/>
            <person name="Lawson P."/>
            <person name="Krumholz L."/>
        </authorList>
    </citation>
    <scope>NUCLEOTIDE SEQUENCE [LARGE SCALE GENOMIC DNA]</scope>
    <source>
        <strain evidence="5 6">SURF-1</strain>
    </source>
</reference>
<name>A0ABT1ULX5_9GAMM</name>
<keyword evidence="6" id="KW-1185">Reference proteome</keyword>
<dbReference type="InterPro" id="IPR035958">
    <property type="entry name" value="SecB-like_sf"/>
</dbReference>
<evidence type="ECO:0000256" key="2">
    <source>
        <dbReference type="ARBA" id="ARBA00022448"/>
    </source>
</evidence>
<keyword evidence="4" id="KW-0811">Translocation</keyword>
<evidence type="ECO:0000256" key="1">
    <source>
        <dbReference type="ARBA" id="ARBA00009990"/>
    </source>
</evidence>
<proteinExistence type="inferred from homology"/>
<dbReference type="InterPro" id="IPR003708">
    <property type="entry name" value="SecB"/>
</dbReference>
<dbReference type="Pfam" id="PF02556">
    <property type="entry name" value="SecB"/>
    <property type="match status" value="1"/>
</dbReference>